<dbReference type="GO" id="GO:0031543">
    <property type="term" value="F:peptidyl-proline dioxygenase activity"/>
    <property type="evidence" value="ECO:0007669"/>
    <property type="project" value="TreeGrafter"/>
</dbReference>
<comment type="caution">
    <text evidence="3">The sequence shown here is derived from an EMBL/GenBank/DDBJ whole genome shotgun (WGS) entry which is preliminary data.</text>
</comment>
<reference evidence="4" key="1">
    <citation type="submission" date="2019-06" db="EMBL/GenBank/DDBJ databases">
        <title>The complete genome of Emcibacter congregatus ZYLT.</title>
        <authorList>
            <person name="Zhao Z."/>
        </authorList>
    </citation>
    <scope>NUCLEOTIDE SEQUENCE [LARGE SCALE GENOMIC DNA]</scope>
    <source>
        <strain evidence="4">MCCC 1A06723</strain>
    </source>
</reference>
<dbReference type="GO" id="GO:0005737">
    <property type="term" value="C:cytoplasm"/>
    <property type="evidence" value="ECO:0007669"/>
    <property type="project" value="TreeGrafter"/>
</dbReference>
<dbReference type="AlphaFoldDB" id="A0A501PCB7"/>
<dbReference type="InterPro" id="IPR051842">
    <property type="entry name" value="uS12_prolyl_hydroxylase"/>
</dbReference>
<comment type="similarity">
    <text evidence="1">Belongs to the iron/ascorbate-dependent oxidoreductase family.</text>
</comment>
<gene>
    <name evidence="3" type="ORF">FIV46_16195</name>
</gene>
<dbReference type="PANTHER" id="PTHR12117:SF0">
    <property type="entry name" value="PROLYL 3-HYDROXYLASE OGFOD1"/>
    <property type="match status" value="1"/>
</dbReference>
<dbReference type="Proteomes" id="UP000319148">
    <property type="component" value="Unassembled WGS sequence"/>
</dbReference>
<dbReference type="GO" id="GO:0046872">
    <property type="term" value="F:metal ion binding"/>
    <property type="evidence" value="ECO:0007669"/>
    <property type="project" value="UniProtKB-KW"/>
</dbReference>
<keyword evidence="4" id="KW-1185">Reference proteome</keyword>
<evidence type="ECO:0000313" key="3">
    <source>
        <dbReference type="EMBL" id="TPD57647.1"/>
    </source>
</evidence>
<dbReference type="GO" id="GO:0006449">
    <property type="term" value="P:regulation of translational termination"/>
    <property type="evidence" value="ECO:0007669"/>
    <property type="project" value="TreeGrafter"/>
</dbReference>
<evidence type="ECO:0000259" key="2">
    <source>
        <dbReference type="PROSITE" id="PS51471"/>
    </source>
</evidence>
<keyword evidence="1" id="KW-0408">Iron</keyword>
<dbReference type="InterPro" id="IPR005123">
    <property type="entry name" value="Oxoglu/Fe-dep_dioxygenase_dom"/>
</dbReference>
<sequence length="240" mass="26997">MTLKLSPDLDLETHARTFRERGRAHIIGLMPDDSAAALHGWLSSDIPWQTNFNDGEKGHTLHQLQVEALNETQRQLLLTHISQKAAFDFQYVFNAYSLSDARKQGLNPELAVNQVLDFVNSEEFLALGRTVTGRDDISFADAQCTLFRPGHFLSDHSDDVYGKSRVAAYVINMTPQWRPDWGGILQFIDQDGNISEGFTPAFNALNILRVPQPHAVSYVTPYAQGGRYSITGWFRTGEEQ</sequence>
<keyword evidence="1" id="KW-0479">Metal-binding</keyword>
<evidence type="ECO:0000256" key="1">
    <source>
        <dbReference type="RuleBase" id="RU003682"/>
    </source>
</evidence>
<dbReference type="RefSeq" id="WP_139941962.1">
    <property type="nucleotide sequence ID" value="NZ_JBHSYP010000005.1"/>
</dbReference>
<feature type="domain" description="Fe2OG dioxygenase" evidence="2">
    <location>
        <begin position="138"/>
        <end position="236"/>
    </location>
</feature>
<dbReference type="InterPro" id="IPR039558">
    <property type="entry name" value="TPA1/OFD1_N"/>
</dbReference>
<name>A0A501PCB7_9PROT</name>
<dbReference type="Gene3D" id="2.60.120.620">
    <property type="entry name" value="q2cbj1_9rhob like domain"/>
    <property type="match status" value="1"/>
</dbReference>
<proteinExistence type="inferred from homology"/>
<organism evidence="3 4">
    <name type="scientific">Emcibacter nanhaiensis</name>
    <dbReference type="NCBI Taxonomy" id="1505037"/>
    <lineage>
        <taxon>Bacteria</taxon>
        <taxon>Pseudomonadati</taxon>
        <taxon>Pseudomonadota</taxon>
        <taxon>Alphaproteobacteria</taxon>
        <taxon>Emcibacterales</taxon>
        <taxon>Emcibacteraceae</taxon>
        <taxon>Emcibacter</taxon>
    </lineage>
</organism>
<protein>
    <submittedName>
        <fullName evidence="3">2OG-Fe(II) oxygenase</fullName>
    </submittedName>
</protein>
<dbReference type="PANTHER" id="PTHR12117">
    <property type="entry name" value="HISTONE ACETYLTRANSFERASE COMPLEX"/>
    <property type="match status" value="1"/>
</dbReference>
<keyword evidence="1" id="KW-0560">Oxidoreductase</keyword>
<dbReference type="Pfam" id="PF13661">
    <property type="entry name" value="2OG-FeII_Oxy_4"/>
    <property type="match status" value="1"/>
</dbReference>
<dbReference type="PROSITE" id="PS51471">
    <property type="entry name" value="FE2OG_OXY"/>
    <property type="match status" value="1"/>
</dbReference>
<evidence type="ECO:0000313" key="4">
    <source>
        <dbReference type="Proteomes" id="UP000319148"/>
    </source>
</evidence>
<dbReference type="OrthoDB" id="9783171at2"/>
<accession>A0A501PCB7</accession>
<dbReference type="EMBL" id="VFIY01000018">
    <property type="protein sequence ID" value="TPD57647.1"/>
    <property type="molecule type" value="Genomic_DNA"/>
</dbReference>